<dbReference type="RefSeq" id="WP_173729840.1">
    <property type="nucleotide sequence ID" value="NZ_JABTTE010000002.1"/>
</dbReference>
<dbReference type="AlphaFoldDB" id="A0A8J8GBA9"/>
<gene>
    <name evidence="1" type="ORF">HR057_02560</name>
</gene>
<reference evidence="1" key="1">
    <citation type="submission" date="2020-06" db="EMBL/GenBank/DDBJ databases">
        <title>A novel thermopfilic bacterium from Erzurum, Turkey.</title>
        <authorList>
            <person name="Adiguzel A."/>
            <person name="Ay H."/>
            <person name="Baltaci M.O."/>
        </authorList>
    </citation>
    <scope>NUCLEOTIDE SEQUENCE</scope>
    <source>
        <strain evidence="1">P2</strain>
    </source>
</reference>
<accession>A0A8J8GBA9</accession>
<proteinExistence type="predicted"/>
<keyword evidence="2" id="KW-1185">Reference proteome</keyword>
<dbReference type="Proteomes" id="UP000625804">
    <property type="component" value="Unassembled WGS sequence"/>
</dbReference>
<organism evidence="1 2">
    <name type="scientific">Calidifontibacillus erzurumensis</name>
    <dbReference type="NCBI Taxonomy" id="2741433"/>
    <lineage>
        <taxon>Bacteria</taxon>
        <taxon>Bacillati</taxon>
        <taxon>Bacillota</taxon>
        <taxon>Bacilli</taxon>
        <taxon>Bacillales</taxon>
        <taxon>Bacillaceae</taxon>
        <taxon>Calidifontibacillus/Schinkia group</taxon>
        <taxon>Calidifontibacillus</taxon>
    </lineage>
</organism>
<evidence type="ECO:0000313" key="2">
    <source>
        <dbReference type="Proteomes" id="UP000625804"/>
    </source>
</evidence>
<sequence length="70" mass="8136">MEDVFTVGQEVRTNDLYFSRYGQVIFGEVVKVERDKVWVKNQYNTISVINPICLDINIKNEDKDKVGLLV</sequence>
<comment type="caution">
    <text evidence="1">The sequence shown here is derived from an EMBL/GenBank/DDBJ whole genome shotgun (WGS) entry which is preliminary data.</text>
</comment>
<dbReference type="EMBL" id="JABTTE010000002">
    <property type="protein sequence ID" value="NSL50644.1"/>
    <property type="molecule type" value="Genomic_DNA"/>
</dbReference>
<name>A0A8J8GBA9_9BACI</name>
<evidence type="ECO:0000313" key="1">
    <source>
        <dbReference type="EMBL" id="NSL50644.1"/>
    </source>
</evidence>
<protein>
    <submittedName>
        <fullName evidence="1">Uncharacterized protein</fullName>
    </submittedName>
</protein>